<dbReference type="PROSITE" id="PS51257">
    <property type="entry name" value="PROKAR_LIPOPROTEIN"/>
    <property type="match status" value="1"/>
</dbReference>
<dbReference type="Proteomes" id="UP000056419">
    <property type="component" value="Unassembled WGS sequence"/>
</dbReference>
<dbReference type="RefSeq" id="WP_060386382.1">
    <property type="nucleotide sequence ID" value="NZ_JAHMFJ010000106.1"/>
</dbReference>
<evidence type="ECO:0000313" key="4">
    <source>
        <dbReference type="Proteomes" id="UP000056419"/>
    </source>
</evidence>
<dbReference type="Gene3D" id="2.40.128.640">
    <property type="match status" value="1"/>
</dbReference>
<evidence type="ECO:0000313" key="1">
    <source>
        <dbReference type="EMBL" id="KWR52716.1"/>
    </source>
</evidence>
<reference evidence="5 6" key="3">
    <citation type="submission" date="2018-08" db="EMBL/GenBank/DDBJ databases">
        <title>A genome reference for cultivated species of the human gut microbiota.</title>
        <authorList>
            <person name="Zou Y."/>
            <person name="Xue W."/>
            <person name="Luo G."/>
        </authorList>
    </citation>
    <scope>NUCLEOTIDE SEQUENCE [LARGE SCALE GENOMIC DNA]</scope>
    <source>
        <strain evidence="3 6">AF35-20</strain>
        <strain evidence="2 5">TF03-6</strain>
    </source>
</reference>
<dbReference type="AlphaFoldDB" id="A0A108T3N9"/>
<evidence type="ECO:0000313" key="3">
    <source>
        <dbReference type="EMBL" id="RHM15917.1"/>
    </source>
</evidence>
<dbReference type="STRING" id="46506.AA415_02765"/>
<dbReference type="GeneID" id="69589715"/>
<reference evidence="1 4" key="1">
    <citation type="journal article" date="2016" name="BMC Genomics">
        <title>Type VI secretion systems of human gut Bacteroidales segregate into three genetic architectures, two of which are contained on mobile genetic elements.</title>
        <authorList>
            <person name="Coyne M.J."/>
            <person name="Roelofs K.G."/>
            <person name="Comstock L.E."/>
        </authorList>
    </citation>
    <scope>NUCLEOTIDE SEQUENCE [LARGE SCALE GENOMIC DNA]</scope>
    <source>
        <strain evidence="1 4">CL09T03C01</strain>
    </source>
</reference>
<keyword evidence="4" id="KW-1185">Reference proteome</keyword>
<dbReference type="PATRIC" id="fig|46506.5.peg.2976"/>
<evidence type="ECO:0000313" key="5">
    <source>
        <dbReference type="Proteomes" id="UP000261223"/>
    </source>
</evidence>
<name>A0A108T3N9_BACSE</name>
<dbReference type="EMBL" id="QSSV01000025">
    <property type="protein sequence ID" value="RGM10301.1"/>
    <property type="molecule type" value="Genomic_DNA"/>
</dbReference>
<organism evidence="1 4">
    <name type="scientific">Bacteroides stercoris</name>
    <dbReference type="NCBI Taxonomy" id="46506"/>
    <lineage>
        <taxon>Bacteria</taxon>
        <taxon>Pseudomonadati</taxon>
        <taxon>Bacteroidota</taxon>
        <taxon>Bacteroidia</taxon>
        <taxon>Bacteroidales</taxon>
        <taxon>Bacteroidaceae</taxon>
        <taxon>Bacteroides</taxon>
    </lineage>
</organism>
<reference evidence="1" key="2">
    <citation type="submission" date="2016-01" db="EMBL/GenBank/DDBJ databases">
        <authorList>
            <person name="McClelland M."/>
            <person name="Jain A."/>
            <person name="Saraogi P."/>
            <person name="Mendelson R."/>
            <person name="Westerman R."/>
            <person name="SanMiguel P."/>
            <person name="Csonka L."/>
        </authorList>
    </citation>
    <scope>NUCLEOTIDE SEQUENCE</scope>
    <source>
        <strain evidence="1">CL09T03C01</strain>
    </source>
</reference>
<sequence length="150" mass="16532">MRFNRFNLLLVATAIITSMSGCTGSQKRTTQQEKESATMATTTVNTKNKNFYGTYEGTLPCADCSGIRTTLKINSDTTYELRSEYLGRKDGVFEESGIYNIVGENIIELVTPSSGEKTFYKILDGSVALSDSLGTLNGSELAEHYILKRQ</sequence>
<proteinExistence type="predicted"/>
<accession>A0A108T3N9</accession>
<comment type="caution">
    <text evidence="1">The sequence shown here is derived from an EMBL/GenBank/DDBJ whole genome shotgun (WGS) entry which is preliminary data.</text>
</comment>
<evidence type="ECO:0000313" key="6">
    <source>
        <dbReference type="Proteomes" id="UP000284604"/>
    </source>
</evidence>
<dbReference type="Pfam" id="PF04170">
    <property type="entry name" value="NlpE"/>
    <property type="match status" value="1"/>
</dbReference>
<protein>
    <submittedName>
        <fullName evidence="2">Copper resistance protein NlpE</fullName>
    </submittedName>
    <submittedName>
        <fullName evidence="1">Putative lipoprotein, NlpE-like</fullName>
    </submittedName>
</protein>
<dbReference type="InterPro" id="IPR007298">
    <property type="entry name" value="Cu-R_lipoprotein_NlpE"/>
</dbReference>
<gene>
    <name evidence="1" type="primary">nlpE</name>
    <name evidence="1" type="ORF">AA415_02765</name>
    <name evidence="3" type="ORF">DWZ78_15055</name>
    <name evidence="2" type="ORF">DXC34_15795</name>
</gene>
<dbReference type="EMBL" id="LRGC01000018">
    <property type="protein sequence ID" value="KWR52716.1"/>
    <property type="molecule type" value="Genomic_DNA"/>
</dbReference>
<dbReference type="EMBL" id="QRPN01000023">
    <property type="protein sequence ID" value="RHM15917.1"/>
    <property type="molecule type" value="Genomic_DNA"/>
</dbReference>
<dbReference type="Proteomes" id="UP000284604">
    <property type="component" value="Unassembled WGS sequence"/>
</dbReference>
<dbReference type="Proteomes" id="UP000261223">
    <property type="component" value="Unassembled WGS sequence"/>
</dbReference>
<keyword evidence="1" id="KW-0449">Lipoprotein</keyword>
<evidence type="ECO:0000313" key="2">
    <source>
        <dbReference type="EMBL" id="RGM10301.1"/>
    </source>
</evidence>